<comment type="caution">
    <text evidence="1">The sequence shown here is derived from an EMBL/GenBank/DDBJ whole genome shotgun (WGS) entry which is preliminary data.</text>
</comment>
<protein>
    <submittedName>
        <fullName evidence="1">Uncharacterized protein</fullName>
    </submittedName>
</protein>
<dbReference type="RefSeq" id="WP_024039617.1">
    <property type="nucleotide sequence ID" value="NZ_JBFNYS010000032.1"/>
</dbReference>
<evidence type="ECO:0000313" key="1">
    <source>
        <dbReference type="EMBL" id="GEQ21948.1"/>
    </source>
</evidence>
<gene>
    <name evidence="1" type="ORF">CBU02nite_24540</name>
</gene>
<name>A0A512TPN6_CLOBU</name>
<sequence>MIVTFYKYNVKIISNNIMDNINIEEAEFTMTLILNLAKKLVNDDYVFKNAHIISNHMNVSTNNIAYFDDRYFNSL</sequence>
<dbReference type="EMBL" id="BKBC01000036">
    <property type="protein sequence ID" value="GEQ21948.1"/>
    <property type="molecule type" value="Genomic_DNA"/>
</dbReference>
<dbReference type="Proteomes" id="UP000321089">
    <property type="component" value="Unassembled WGS sequence"/>
</dbReference>
<evidence type="ECO:0000313" key="2">
    <source>
        <dbReference type="Proteomes" id="UP000321089"/>
    </source>
</evidence>
<dbReference type="AlphaFoldDB" id="A0A512TPN6"/>
<proteinExistence type="predicted"/>
<reference evidence="1 2" key="1">
    <citation type="submission" date="2019-07" db="EMBL/GenBank/DDBJ databases">
        <title>Whole genome shotgun sequence of Clostridium butyricum NBRC 3858.</title>
        <authorList>
            <person name="Hosoyama A."/>
            <person name="Uohara A."/>
            <person name="Ohji S."/>
            <person name="Ichikawa N."/>
        </authorList>
    </citation>
    <scope>NUCLEOTIDE SEQUENCE [LARGE SCALE GENOMIC DNA]</scope>
    <source>
        <strain evidence="1 2">NBRC 3858</strain>
    </source>
</reference>
<organism evidence="1 2">
    <name type="scientific">Clostridium butyricum</name>
    <dbReference type="NCBI Taxonomy" id="1492"/>
    <lineage>
        <taxon>Bacteria</taxon>
        <taxon>Bacillati</taxon>
        <taxon>Bacillota</taxon>
        <taxon>Clostridia</taxon>
        <taxon>Eubacteriales</taxon>
        <taxon>Clostridiaceae</taxon>
        <taxon>Clostridium</taxon>
    </lineage>
</organism>
<accession>A0A512TPN6</accession>